<name>A0AAW0YV22_9TREE</name>
<keyword evidence="2" id="KW-1185">Reference proteome</keyword>
<sequence>MTPAIAQQTSPSTSGSSLWTAPTWVKSFYSRFPLVILEQEDELDWKVRVRDQSPQSCVLWIHPSSPNSSHPHHRPWLSASPASLRTQLLFLLRDAAASVPVSFREWSNENSAPGGTLPALHLPGQDRLIPTDEVRGWLEATYPLKGKGKELQGLPSQEAYDRALALSQLILGHLLPAYLASLPTRPQGFHLLFPVPPPLFAGLTTPLPASLTGDTRDIDIEEVVRKGVDALEAVEVILSEQGHWALGARHPTSLDALVASHLYVVYSLSNSSVLRTTIDSKAVLGEYVDRVLSYAENELNEA</sequence>
<evidence type="ECO:0008006" key="3">
    <source>
        <dbReference type="Google" id="ProtNLM"/>
    </source>
</evidence>
<dbReference type="CDD" id="cd03193">
    <property type="entry name" value="GST_C_Metaxin"/>
    <property type="match status" value="1"/>
</dbReference>
<dbReference type="EMBL" id="JBCAWK010000012">
    <property type="protein sequence ID" value="KAK8845560.1"/>
    <property type="molecule type" value="Genomic_DNA"/>
</dbReference>
<proteinExistence type="predicted"/>
<evidence type="ECO:0000313" key="1">
    <source>
        <dbReference type="EMBL" id="KAK8845560.1"/>
    </source>
</evidence>
<dbReference type="AlphaFoldDB" id="A0AAW0YV22"/>
<dbReference type="RefSeq" id="XP_066800368.1">
    <property type="nucleotide sequence ID" value="XM_066949360.1"/>
</dbReference>
<organism evidence="1 2">
    <name type="scientific">Kwoniella newhampshirensis</name>
    <dbReference type="NCBI Taxonomy" id="1651941"/>
    <lineage>
        <taxon>Eukaryota</taxon>
        <taxon>Fungi</taxon>
        <taxon>Dikarya</taxon>
        <taxon>Basidiomycota</taxon>
        <taxon>Agaricomycotina</taxon>
        <taxon>Tremellomycetes</taxon>
        <taxon>Tremellales</taxon>
        <taxon>Cryptococcaceae</taxon>
        <taxon>Kwoniella</taxon>
    </lineage>
</organism>
<dbReference type="Proteomes" id="UP001388673">
    <property type="component" value="Unassembled WGS sequence"/>
</dbReference>
<protein>
    <recommendedName>
        <fullName evidence="3">Metaxin glutathione S-transferase domain-containing protein</fullName>
    </recommendedName>
</protein>
<dbReference type="KEGG" id="kne:92183533"/>
<evidence type="ECO:0000313" key="2">
    <source>
        <dbReference type="Proteomes" id="UP001388673"/>
    </source>
</evidence>
<comment type="caution">
    <text evidence="1">The sequence shown here is derived from an EMBL/GenBank/DDBJ whole genome shotgun (WGS) entry which is preliminary data.</text>
</comment>
<accession>A0AAW0YV22</accession>
<gene>
    <name evidence="1" type="ORF">IAR55_006275</name>
</gene>
<reference evidence="1 2" key="1">
    <citation type="journal article" date="2024" name="bioRxiv">
        <title>Comparative genomics of Cryptococcus and Kwoniella reveals pathogenesis evolution and contrasting karyotype dynamics via intercentromeric recombination or chromosome fusion.</title>
        <authorList>
            <person name="Coelho M.A."/>
            <person name="David-Palma M."/>
            <person name="Shea T."/>
            <person name="Bowers K."/>
            <person name="McGinley-Smith S."/>
            <person name="Mohammad A.W."/>
            <person name="Gnirke A."/>
            <person name="Yurkov A.M."/>
            <person name="Nowrousian M."/>
            <person name="Sun S."/>
            <person name="Cuomo C.A."/>
            <person name="Heitman J."/>
        </authorList>
    </citation>
    <scope>NUCLEOTIDE SEQUENCE [LARGE SCALE GENOMIC DNA]</scope>
    <source>
        <strain evidence="1 2">CBS 13917</strain>
    </source>
</reference>
<dbReference type="GeneID" id="92183533"/>